<accession>A0A2M6R7T0</accession>
<dbReference type="PROSITE" id="PS51257">
    <property type="entry name" value="PROKAR_LIPOPROTEIN"/>
    <property type="match status" value="1"/>
</dbReference>
<keyword evidence="2" id="KW-0472">Membrane</keyword>
<dbReference type="InterPro" id="IPR009009">
    <property type="entry name" value="RlpA-like_DPBB"/>
</dbReference>
<dbReference type="InterPro" id="IPR007137">
    <property type="entry name" value="DUF348"/>
</dbReference>
<keyword evidence="1" id="KW-0732">Signal</keyword>
<dbReference type="Pfam" id="PF07501">
    <property type="entry name" value="G5"/>
    <property type="match status" value="1"/>
</dbReference>
<dbReference type="InterPro" id="IPR036908">
    <property type="entry name" value="RlpA-like_sf"/>
</dbReference>
<evidence type="ECO:0000259" key="3">
    <source>
        <dbReference type="PROSITE" id="PS51109"/>
    </source>
</evidence>
<sequence>MHKEEKSNIKCKKSKINRSIQTFVSFIFVACAVLGLGRLGEAKGQVSDDSRGVVLGAHVARSSQEKDTLLPVETYFGNPAYASTEEQLKALQVTVNPEDKTAVFPDPLLRIGTVIRITRATPVTVVDGKTSMLYRTWTTTVKALFDEKKIDVGSDDSVSVKGDATLTLQMTITITRVQITHVTTREPIDYKTVNKDDPTLEKGVTKTQQQGKKGVRTKVFEVRRENGTEVSRTLKDNTVTQEPVEAIIIHGTKVVLLGEGIATWFGAPSLSAAHNSLPRGTKVLVTNVENGKSVTVTIIGGGIQGRAIIDLSPDAFKQLAPLGDGIMQVRLTKP</sequence>
<dbReference type="Pfam" id="PF03330">
    <property type="entry name" value="DPBB_1"/>
    <property type="match status" value="1"/>
</dbReference>
<keyword evidence="2" id="KW-1133">Transmembrane helix</keyword>
<dbReference type="PANTHER" id="PTHR34183:SF8">
    <property type="entry name" value="ENDOLYTIC PEPTIDOGLYCAN TRANSGLYCOSYLASE RLPA-RELATED"/>
    <property type="match status" value="1"/>
</dbReference>
<organism evidence="4 5">
    <name type="scientific">Candidatus Berkelbacteria bacterium CG10_big_fil_rev_8_21_14_0_10_43_14</name>
    <dbReference type="NCBI Taxonomy" id="1974515"/>
    <lineage>
        <taxon>Bacteria</taxon>
        <taxon>Candidatus Berkelbacteria</taxon>
    </lineage>
</organism>
<dbReference type="Proteomes" id="UP000231162">
    <property type="component" value="Unassembled WGS sequence"/>
</dbReference>
<evidence type="ECO:0000256" key="1">
    <source>
        <dbReference type="ARBA" id="ARBA00022729"/>
    </source>
</evidence>
<dbReference type="InterPro" id="IPR011098">
    <property type="entry name" value="G5_dom"/>
</dbReference>
<dbReference type="Gene3D" id="2.40.40.10">
    <property type="entry name" value="RlpA-like domain"/>
    <property type="match status" value="1"/>
</dbReference>
<dbReference type="PANTHER" id="PTHR34183">
    <property type="entry name" value="ENDOLYTIC PEPTIDOGLYCAN TRANSGLYCOSYLASE RLPA"/>
    <property type="match status" value="1"/>
</dbReference>
<dbReference type="AlphaFoldDB" id="A0A2M6R7T0"/>
<dbReference type="CDD" id="cd22268">
    <property type="entry name" value="DPBB_RlpA-like"/>
    <property type="match status" value="1"/>
</dbReference>
<keyword evidence="2" id="KW-0812">Transmembrane</keyword>
<evidence type="ECO:0000256" key="2">
    <source>
        <dbReference type="SAM" id="Phobius"/>
    </source>
</evidence>
<reference evidence="5" key="1">
    <citation type="submission" date="2017-09" db="EMBL/GenBank/DDBJ databases">
        <title>Depth-based differentiation of microbial function through sediment-hosted aquifers and enrichment of novel symbionts in the deep terrestrial subsurface.</title>
        <authorList>
            <person name="Probst A.J."/>
            <person name="Ladd B."/>
            <person name="Jarett J.K."/>
            <person name="Geller-Mcgrath D.E."/>
            <person name="Sieber C.M.K."/>
            <person name="Emerson J.B."/>
            <person name="Anantharaman K."/>
            <person name="Thomas B.C."/>
            <person name="Malmstrom R."/>
            <person name="Stieglmeier M."/>
            <person name="Klingl A."/>
            <person name="Woyke T."/>
            <person name="Ryan C.M."/>
            <person name="Banfield J.F."/>
        </authorList>
    </citation>
    <scope>NUCLEOTIDE SEQUENCE [LARGE SCALE GENOMIC DNA]</scope>
</reference>
<evidence type="ECO:0000313" key="4">
    <source>
        <dbReference type="EMBL" id="PIS06593.1"/>
    </source>
</evidence>
<protein>
    <recommendedName>
        <fullName evidence="3">G5 domain-containing protein</fullName>
    </recommendedName>
</protein>
<feature type="domain" description="G5" evidence="3">
    <location>
        <begin position="174"/>
        <end position="254"/>
    </location>
</feature>
<comment type="caution">
    <text evidence="4">The sequence shown here is derived from an EMBL/GenBank/DDBJ whole genome shotgun (WGS) entry which is preliminary data.</text>
</comment>
<dbReference type="PROSITE" id="PS51109">
    <property type="entry name" value="G5"/>
    <property type="match status" value="1"/>
</dbReference>
<evidence type="ECO:0000313" key="5">
    <source>
        <dbReference type="Proteomes" id="UP000231162"/>
    </source>
</evidence>
<dbReference type="SUPFAM" id="SSF50685">
    <property type="entry name" value="Barwin-like endoglucanases"/>
    <property type="match status" value="1"/>
</dbReference>
<dbReference type="Gene3D" id="2.20.230.10">
    <property type="entry name" value="Resuscitation-promoting factor rpfb"/>
    <property type="match status" value="1"/>
</dbReference>
<dbReference type="Pfam" id="PF03990">
    <property type="entry name" value="DUF348"/>
    <property type="match status" value="1"/>
</dbReference>
<feature type="transmembrane region" description="Helical" evidence="2">
    <location>
        <begin position="20"/>
        <end position="40"/>
    </location>
</feature>
<dbReference type="EMBL" id="PEZX01000047">
    <property type="protein sequence ID" value="PIS06593.1"/>
    <property type="molecule type" value="Genomic_DNA"/>
</dbReference>
<dbReference type="SMART" id="SM01208">
    <property type="entry name" value="G5"/>
    <property type="match status" value="1"/>
</dbReference>
<gene>
    <name evidence="4" type="ORF">COT79_03790</name>
</gene>
<name>A0A2M6R7T0_9BACT</name>
<proteinExistence type="predicted"/>